<feature type="transmembrane region" description="Helical" evidence="6">
    <location>
        <begin position="277"/>
        <end position="301"/>
    </location>
</feature>
<keyword evidence="4 6" id="KW-0472">Membrane</keyword>
<feature type="transmembrane region" description="Helical" evidence="6">
    <location>
        <begin position="60"/>
        <end position="79"/>
    </location>
</feature>
<dbReference type="PANTHER" id="PTHR11040">
    <property type="entry name" value="ZINC/IRON TRANSPORTER"/>
    <property type="match status" value="1"/>
</dbReference>
<feature type="transmembrane region" description="Helical" evidence="6">
    <location>
        <begin position="313"/>
        <end position="333"/>
    </location>
</feature>
<dbReference type="PANTHER" id="PTHR11040:SF44">
    <property type="entry name" value="PROTEIN ZNTC-RELATED"/>
    <property type="match status" value="1"/>
</dbReference>
<dbReference type="Pfam" id="PF02535">
    <property type="entry name" value="Zip"/>
    <property type="match status" value="1"/>
</dbReference>
<feature type="region of interest" description="Disordered" evidence="5">
    <location>
        <begin position="176"/>
        <end position="204"/>
    </location>
</feature>
<feature type="region of interest" description="Disordered" evidence="5">
    <location>
        <begin position="134"/>
        <end position="153"/>
    </location>
</feature>
<protein>
    <submittedName>
        <fullName evidence="7">Zinc/iron permease</fullName>
    </submittedName>
</protein>
<dbReference type="RefSeq" id="XP_064771504.1">
    <property type="nucleotide sequence ID" value="XM_064914416.1"/>
</dbReference>
<feature type="compositionally biased region" description="Basic and acidic residues" evidence="5">
    <location>
        <begin position="136"/>
        <end position="147"/>
    </location>
</feature>
<feature type="compositionally biased region" description="Basic residues" evidence="5">
    <location>
        <begin position="186"/>
        <end position="197"/>
    </location>
</feature>
<evidence type="ECO:0000256" key="2">
    <source>
        <dbReference type="ARBA" id="ARBA00022692"/>
    </source>
</evidence>
<keyword evidence="2 6" id="KW-0812">Transmembrane</keyword>
<evidence type="ECO:0000313" key="7">
    <source>
        <dbReference type="EMBL" id="KAK7208471.1"/>
    </source>
</evidence>
<organism evidence="7 8">
    <name type="scientific">Myxozyma melibiosi</name>
    <dbReference type="NCBI Taxonomy" id="54550"/>
    <lineage>
        <taxon>Eukaryota</taxon>
        <taxon>Fungi</taxon>
        <taxon>Dikarya</taxon>
        <taxon>Ascomycota</taxon>
        <taxon>Saccharomycotina</taxon>
        <taxon>Lipomycetes</taxon>
        <taxon>Lipomycetales</taxon>
        <taxon>Lipomycetaceae</taxon>
        <taxon>Myxozyma</taxon>
    </lineage>
</organism>
<evidence type="ECO:0000256" key="3">
    <source>
        <dbReference type="ARBA" id="ARBA00022989"/>
    </source>
</evidence>
<dbReference type="EMBL" id="JBBJBU010000001">
    <property type="protein sequence ID" value="KAK7208471.1"/>
    <property type="molecule type" value="Genomic_DNA"/>
</dbReference>
<evidence type="ECO:0000256" key="4">
    <source>
        <dbReference type="ARBA" id="ARBA00023136"/>
    </source>
</evidence>
<feature type="transmembrane region" description="Helical" evidence="6">
    <location>
        <begin position="99"/>
        <end position="118"/>
    </location>
</feature>
<dbReference type="GeneID" id="90039928"/>
<reference evidence="7 8" key="1">
    <citation type="submission" date="2024-03" db="EMBL/GenBank/DDBJ databases">
        <title>Genome-scale model development and genomic sequencing of the oleaginous clade Lipomyces.</title>
        <authorList>
            <consortium name="Lawrence Berkeley National Laboratory"/>
            <person name="Czajka J.J."/>
            <person name="Han Y."/>
            <person name="Kim J."/>
            <person name="Mondo S.J."/>
            <person name="Hofstad B.A."/>
            <person name="Robles A."/>
            <person name="Haridas S."/>
            <person name="Riley R."/>
            <person name="LaButti K."/>
            <person name="Pangilinan J."/>
            <person name="Andreopoulos W."/>
            <person name="Lipzen A."/>
            <person name="Yan J."/>
            <person name="Wang M."/>
            <person name="Ng V."/>
            <person name="Grigoriev I.V."/>
            <person name="Spatafora J.W."/>
            <person name="Magnuson J.K."/>
            <person name="Baker S.E."/>
            <person name="Pomraning K.R."/>
        </authorList>
    </citation>
    <scope>NUCLEOTIDE SEQUENCE [LARGE SCALE GENOMIC DNA]</scope>
    <source>
        <strain evidence="7 8">Phaff 52-87</strain>
    </source>
</reference>
<name>A0ABR1FF73_9ASCO</name>
<dbReference type="Proteomes" id="UP001498771">
    <property type="component" value="Unassembled WGS sequence"/>
</dbReference>
<proteinExistence type="predicted"/>
<accession>A0ABR1FF73</accession>
<keyword evidence="3 6" id="KW-1133">Transmembrane helix</keyword>
<gene>
    <name evidence="7" type="ORF">BZA70DRAFT_293723</name>
</gene>
<evidence type="ECO:0000256" key="5">
    <source>
        <dbReference type="SAM" id="MobiDB-lite"/>
    </source>
</evidence>
<comment type="caution">
    <text evidence="7">The sequence shown here is derived from an EMBL/GenBank/DDBJ whole genome shotgun (WGS) entry which is preliminary data.</text>
</comment>
<evidence type="ECO:0000256" key="6">
    <source>
        <dbReference type="SAM" id="Phobius"/>
    </source>
</evidence>
<feature type="transmembrane region" description="Helical" evidence="6">
    <location>
        <begin position="20"/>
        <end position="39"/>
    </location>
</feature>
<feature type="transmembrane region" description="Helical" evidence="6">
    <location>
        <begin position="383"/>
        <end position="407"/>
    </location>
</feature>
<evidence type="ECO:0000313" key="8">
    <source>
        <dbReference type="Proteomes" id="UP001498771"/>
    </source>
</evidence>
<keyword evidence="8" id="KW-1185">Reference proteome</keyword>
<feature type="transmembrane region" description="Helical" evidence="6">
    <location>
        <begin position="345"/>
        <end position="371"/>
    </location>
</feature>
<sequence length="408" mass="44543">MFHTSSCEQEPVEEYVLSRRIISVFAVLLVSAVAVFFPFMLQHYIRAGDKSKEATKQLLIVLKQFGAGVIVATAFVHLLPDAFAAFQNPCIGEIKFDAWPGFLAMIGVMLTFMIENAGHRIVSEQIRRTKLRLTKRSGDATDGDSDHAPLLPTQSTEDLENHELSAELIVNQRLTGSGGEEGQTHSHSHHLHGHSHGHGLPVQDGTHVHIHGHTFYEIASDESDDELGEDGTLQQGAVSKELNAAIERLSLYVLEAGVIFHSVLIGITLSVTNESAWVSLFTVVMFHQFFEGMALGTRIMSVRSLAMQKKQRLCAWFCLITPIGMTVGIIIRMRSSGSSATTSPTALWATGTLNSLSAGILLWVSLVELLAEEWIHGELHEASLPLSISAFLAAIFGAGLMTVLGVWL</sequence>
<evidence type="ECO:0000256" key="1">
    <source>
        <dbReference type="ARBA" id="ARBA00004141"/>
    </source>
</evidence>
<dbReference type="InterPro" id="IPR003689">
    <property type="entry name" value="ZIP"/>
</dbReference>
<feature type="transmembrane region" description="Helical" evidence="6">
    <location>
        <begin position="249"/>
        <end position="271"/>
    </location>
</feature>
<comment type="subcellular location">
    <subcellularLocation>
        <location evidence="1">Membrane</location>
        <topology evidence="1">Multi-pass membrane protein</topology>
    </subcellularLocation>
</comment>